<organism evidence="2 3">
    <name type="scientific">Dysgonomonas mossii</name>
    <dbReference type="NCBI Taxonomy" id="163665"/>
    <lineage>
        <taxon>Bacteria</taxon>
        <taxon>Pseudomonadati</taxon>
        <taxon>Bacteroidota</taxon>
        <taxon>Bacteroidia</taxon>
        <taxon>Bacteroidales</taxon>
        <taxon>Dysgonomonadaceae</taxon>
        <taxon>Dysgonomonas</taxon>
    </lineage>
</organism>
<protein>
    <recommendedName>
        <fullName evidence="1">Spore protein YkvP/CgeB glycosyl transferase-like domain-containing protein</fullName>
    </recommendedName>
</protein>
<dbReference type="AlphaFoldDB" id="A0A4Y9IML0"/>
<proteinExistence type="predicted"/>
<accession>A0A4Y9IML0</accession>
<evidence type="ECO:0000313" key="3">
    <source>
        <dbReference type="Proteomes" id="UP000298285"/>
    </source>
</evidence>
<name>A0A4Y9IML0_9BACT</name>
<evidence type="ECO:0000259" key="1">
    <source>
        <dbReference type="Pfam" id="PF13524"/>
    </source>
</evidence>
<comment type="caution">
    <text evidence="2">The sequence shown here is derived from an EMBL/GenBank/DDBJ whole genome shotgun (WGS) entry which is preliminary data.</text>
</comment>
<dbReference type="EMBL" id="SPPK01000004">
    <property type="protein sequence ID" value="TFU88965.1"/>
    <property type="molecule type" value="Genomic_DNA"/>
</dbReference>
<evidence type="ECO:0000313" key="2">
    <source>
        <dbReference type="EMBL" id="TFU88965.1"/>
    </source>
</evidence>
<dbReference type="Proteomes" id="UP000298285">
    <property type="component" value="Unassembled WGS sequence"/>
</dbReference>
<reference evidence="2 3" key="1">
    <citation type="submission" date="2019-03" db="EMBL/GenBank/DDBJ databases">
        <title>Diversity of the mouse oral microbiome.</title>
        <authorList>
            <person name="Joseph S."/>
            <person name="Aduse-Opoku J."/>
            <person name="Curtis M."/>
            <person name="Wade W."/>
            <person name="Hashim A."/>
        </authorList>
    </citation>
    <scope>NUCLEOTIDE SEQUENCE [LARGE SCALE GENOMIC DNA]</scope>
    <source>
        <strain evidence="2 3">P11</strain>
    </source>
</reference>
<feature type="domain" description="Spore protein YkvP/CgeB glycosyl transferase-like" evidence="1">
    <location>
        <begin position="200"/>
        <end position="273"/>
    </location>
</feature>
<gene>
    <name evidence="2" type="ORF">E4T88_12675</name>
</gene>
<dbReference type="OrthoDB" id="3251881at2"/>
<dbReference type="InterPro" id="IPR055259">
    <property type="entry name" value="YkvP/CgeB_Glyco_trans-like"/>
</dbReference>
<dbReference type="Pfam" id="PF13524">
    <property type="entry name" value="Glyco_trans_1_2"/>
    <property type="match status" value="1"/>
</dbReference>
<sequence>MGNQIISGLNECGYDVRICNDRYPDNLFTKVLWKIGITKTLYRKTYNHITRHFLQDERYDICIILKGYGIDKKLIDEIYKKCSCIVGYNFDSFAFHPLSLSWYRLVDNFYTFDYHDAKSYDVKIIELFSAIEKQEKNVERVYDISVIQKIHSERLSYTNKILHLFQPANSYVYLHESNYVTMALNFIRHPFTYIKLRRYIHLKTLSYDQYVDVLYKSKYTLDFAHPKQSGITMRCFEALSCGTKIITNNRNIFKSGYFNQENTIVCDNSSVVDNKIVEQYKQMLPSDVIPRRRNIIDFVKEIIQ</sequence>